<dbReference type="InterPro" id="IPR016032">
    <property type="entry name" value="Sig_transdc_resp-reg_C-effctor"/>
</dbReference>
<dbReference type="SMART" id="SM00448">
    <property type="entry name" value="REC"/>
    <property type="match status" value="1"/>
</dbReference>
<dbReference type="PROSITE" id="PS00622">
    <property type="entry name" value="HTH_LUXR_1"/>
    <property type="match status" value="1"/>
</dbReference>
<evidence type="ECO:0000256" key="3">
    <source>
        <dbReference type="ARBA" id="ARBA00023015"/>
    </source>
</evidence>
<comment type="subcellular location">
    <subcellularLocation>
        <location evidence="1">Cytoplasm</location>
    </subcellularLocation>
</comment>
<dbReference type="Pfam" id="PF00072">
    <property type="entry name" value="Response_reg"/>
    <property type="match status" value="1"/>
</dbReference>
<evidence type="ECO:0000256" key="4">
    <source>
        <dbReference type="ARBA" id="ARBA00023125"/>
    </source>
</evidence>
<evidence type="ECO:0000313" key="10">
    <source>
        <dbReference type="Proteomes" id="UP000823937"/>
    </source>
</evidence>
<dbReference type="PROSITE" id="PS50110">
    <property type="entry name" value="RESPONSE_REGULATORY"/>
    <property type="match status" value="1"/>
</dbReference>
<evidence type="ECO:0000256" key="1">
    <source>
        <dbReference type="ARBA" id="ARBA00004496"/>
    </source>
</evidence>
<dbReference type="GO" id="GO:0000160">
    <property type="term" value="P:phosphorelay signal transduction system"/>
    <property type="evidence" value="ECO:0007669"/>
    <property type="project" value="InterPro"/>
</dbReference>
<evidence type="ECO:0000259" key="8">
    <source>
        <dbReference type="PROSITE" id="PS50110"/>
    </source>
</evidence>
<dbReference type="Proteomes" id="UP000823937">
    <property type="component" value="Unassembled WGS sequence"/>
</dbReference>
<keyword evidence="4" id="KW-0238">DNA-binding</keyword>
<dbReference type="GO" id="GO:0003677">
    <property type="term" value="F:DNA binding"/>
    <property type="evidence" value="ECO:0007669"/>
    <property type="project" value="UniProtKB-KW"/>
</dbReference>
<dbReference type="CDD" id="cd06170">
    <property type="entry name" value="LuxR_C_like"/>
    <property type="match status" value="1"/>
</dbReference>
<keyword evidence="3" id="KW-0805">Transcription regulation</keyword>
<keyword evidence="5" id="KW-0804">Transcription</keyword>
<sequence>MIRILFADDHEMVRIGLGAYLSAQQDMEVVAEAKNGKIAIEKTLEVKPDIILMDLVMDDMDGIEATKQIIKAWPEAKIIIVTSFIDDEKVYPALEAGATSYMLKTSKASEIADAIRHTFKGESVLEPEVTGKVMNRFRKQTLLHEELTPREMEILLLIAEGKSNQAIADELFIAVKTVKVHVSNILSKLEVDDRTQAVVYAYKHHLTK</sequence>
<keyword evidence="2 6" id="KW-0597">Phosphoprotein</keyword>
<dbReference type="InterPro" id="IPR000792">
    <property type="entry name" value="Tscrpt_reg_LuxR_C"/>
</dbReference>
<evidence type="ECO:0000256" key="6">
    <source>
        <dbReference type="PROSITE-ProRule" id="PRU00169"/>
    </source>
</evidence>
<feature type="domain" description="Response regulatory" evidence="8">
    <location>
        <begin position="3"/>
        <end position="119"/>
    </location>
</feature>
<dbReference type="SUPFAM" id="SSF46894">
    <property type="entry name" value="C-terminal effector domain of the bipartite response regulators"/>
    <property type="match status" value="1"/>
</dbReference>
<dbReference type="GO" id="GO:0005737">
    <property type="term" value="C:cytoplasm"/>
    <property type="evidence" value="ECO:0007669"/>
    <property type="project" value="UniProtKB-SubCell"/>
</dbReference>
<dbReference type="Gene3D" id="3.40.50.2300">
    <property type="match status" value="1"/>
</dbReference>
<accession>A0A9D1PMF6</accession>
<dbReference type="InterPro" id="IPR058245">
    <property type="entry name" value="NreC/VraR/RcsB-like_REC"/>
</dbReference>
<dbReference type="GO" id="GO:0006355">
    <property type="term" value="P:regulation of DNA-templated transcription"/>
    <property type="evidence" value="ECO:0007669"/>
    <property type="project" value="InterPro"/>
</dbReference>
<dbReference type="PRINTS" id="PR00038">
    <property type="entry name" value="HTHLUXR"/>
</dbReference>
<proteinExistence type="predicted"/>
<comment type="caution">
    <text evidence="9">The sequence shown here is derived from an EMBL/GenBank/DDBJ whole genome shotgun (WGS) entry which is preliminary data.</text>
</comment>
<gene>
    <name evidence="9" type="ORF">H9895_06315</name>
</gene>
<organism evidence="9 10">
    <name type="scientific">Candidatus Pseudogracilibacillus intestinigallinarum</name>
    <dbReference type="NCBI Taxonomy" id="2838742"/>
    <lineage>
        <taxon>Bacteria</taxon>
        <taxon>Bacillati</taxon>
        <taxon>Bacillota</taxon>
        <taxon>Bacilli</taxon>
        <taxon>Bacillales</taxon>
        <taxon>Bacillaceae</taxon>
        <taxon>Pseudogracilibacillus</taxon>
    </lineage>
</organism>
<dbReference type="AlphaFoldDB" id="A0A9D1PMF6"/>
<reference evidence="9" key="1">
    <citation type="journal article" date="2021" name="PeerJ">
        <title>Extensive microbial diversity within the chicken gut microbiome revealed by metagenomics and culture.</title>
        <authorList>
            <person name="Gilroy R."/>
            <person name="Ravi A."/>
            <person name="Getino M."/>
            <person name="Pursley I."/>
            <person name="Horton D.L."/>
            <person name="Alikhan N.F."/>
            <person name="Baker D."/>
            <person name="Gharbi K."/>
            <person name="Hall N."/>
            <person name="Watson M."/>
            <person name="Adriaenssens E.M."/>
            <person name="Foster-Nyarko E."/>
            <person name="Jarju S."/>
            <person name="Secka A."/>
            <person name="Antonio M."/>
            <person name="Oren A."/>
            <person name="Chaudhuri R.R."/>
            <person name="La Ragione R."/>
            <person name="Hildebrand F."/>
            <person name="Pallen M.J."/>
        </authorList>
    </citation>
    <scope>NUCLEOTIDE SEQUENCE</scope>
    <source>
        <strain evidence="9">CHK169-2315</strain>
    </source>
</reference>
<dbReference type="Pfam" id="PF00196">
    <property type="entry name" value="GerE"/>
    <property type="match status" value="1"/>
</dbReference>
<dbReference type="CDD" id="cd17535">
    <property type="entry name" value="REC_NarL-like"/>
    <property type="match status" value="1"/>
</dbReference>
<dbReference type="InterPro" id="IPR001789">
    <property type="entry name" value="Sig_transdc_resp-reg_receiver"/>
</dbReference>
<protein>
    <submittedName>
        <fullName evidence="9">Response regulator transcription factor</fullName>
    </submittedName>
</protein>
<evidence type="ECO:0000313" key="9">
    <source>
        <dbReference type="EMBL" id="HIV74672.1"/>
    </source>
</evidence>
<evidence type="ECO:0000259" key="7">
    <source>
        <dbReference type="PROSITE" id="PS50043"/>
    </source>
</evidence>
<dbReference type="EMBL" id="DXHX01000094">
    <property type="protein sequence ID" value="HIV74672.1"/>
    <property type="molecule type" value="Genomic_DNA"/>
</dbReference>
<feature type="modified residue" description="4-aspartylphosphate" evidence="6">
    <location>
        <position position="54"/>
    </location>
</feature>
<dbReference type="PANTHER" id="PTHR43214">
    <property type="entry name" value="TWO-COMPONENT RESPONSE REGULATOR"/>
    <property type="match status" value="1"/>
</dbReference>
<feature type="domain" description="HTH luxR-type" evidence="7">
    <location>
        <begin position="140"/>
        <end position="205"/>
    </location>
</feature>
<evidence type="ECO:0000256" key="5">
    <source>
        <dbReference type="ARBA" id="ARBA00023163"/>
    </source>
</evidence>
<dbReference type="PANTHER" id="PTHR43214:SF37">
    <property type="entry name" value="TRANSCRIPTIONAL REGULATORY PROTEIN YDFI"/>
    <property type="match status" value="1"/>
</dbReference>
<dbReference type="PROSITE" id="PS50043">
    <property type="entry name" value="HTH_LUXR_2"/>
    <property type="match status" value="1"/>
</dbReference>
<evidence type="ECO:0000256" key="2">
    <source>
        <dbReference type="ARBA" id="ARBA00022553"/>
    </source>
</evidence>
<dbReference type="SMART" id="SM00421">
    <property type="entry name" value="HTH_LUXR"/>
    <property type="match status" value="1"/>
</dbReference>
<reference evidence="9" key="2">
    <citation type="submission" date="2021-04" db="EMBL/GenBank/DDBJ databases">
        <authorList>
            <person name="Gilroy R."/>
        </authorList>
    </citation>
    <scope>NUCLEOTIDE SEQUENCE</scope>
    <source>
        <strain evidence="9">CHK169-2315</strain>
    </source>
</reference>
<dbReference type="InterPro" id="IPR039420">
    <property type="entry name" value="WalR-like"/>
</dbReference>
<name>A0A9D1PMF6_9BACI</name>
<dbReference type="SUPFAM" id="SSF52172">
    <property type="entry name" value="CheY-like"/>
    <property type="match status" value="1"/>
</dbReference>
<dbReference type="InterPro" id="IPR011006">
    <property type="entry name" value="CheY-like_superfamily"/>
</dbReference>